<name>A0ABV7WJD7_9MICO</name>
<evidence type="ECO:0000313" key="2">
    <source>
        <dbReference type="EMBL" id="MFC3689730.1"/>
    </source>
</evidence>
<proteinExistence type="predicted"/>
<reference evidence="3" key="1">
    <citation type="journal article" date="2019" name="Int. J. Syst. Evol. Microbiol.">
        <title>The Global Catalogue of Microorganisms (GCM) 10K type strain sequencing project: providing services to taxonomists for standard genome sequencing and annotation.</title>
        <authorList>
            <consortium name="The Broad Institute Genomics Platform"/>
            <consortium name="The Broad Institute Genome Sequencing Center for Infectious Disease"/>
            <person name="Wu L."/>
            <person name="Ma J."/>
        </authorList>
    </citation>
    <scope>NUCLEOTIDE SEQUENCE [LARGE SCALE GENOMIC DNA]</scope>
    <source>
        <strain evidence="3">NCAIM B.02333</strain>
    </source>
</reference>
<keyword evidence="3" id="KW-1185">Reference proteome</keyword>
<evidence type="ECO:0000313" key="3">
    <source>
        <dbReference type="Proteomes" id="UP001595685"/>
    </source>
</evidence>
<organism evidence="2 3">
    <name type="scientific">Aquipuribacter hungaricus</name>
    <dbReference type="NCBI Taxonomy" id="545624"/>
    <lineage>
        <taxon>Bacteria</taxon>
        <taxon>Bacillati</taxon>
        <taxon>Actinomycetota</taxon>
        <taxon>Actinomycetes</taxon>
        <taxon>Micrococcales</taxon>
        <taxon>Intrasporangiaceae</taxon>
        <taxon>Aquipuribacter</taxon>
    </lineage>
</organism>
<evidence type="ECO:0000256" key="1">
    <source>
        <dbReference type="SAM" id="Phobius"/>
    </source>
</evidence>
<keyword evidence="1" id="KW-0812">Transmembrane</keyword>
<keyword evidence="1" id="KW-0472">Membrane</keyword>
<dbReference type="RefSeq" id="WP_340294201.1">
    <property type="nucleotide sequence ID" value="NZ_JBBEOI010000143.1"/>
</dbReference>
<feature type="transmembrane region" description="Helical" evidence="1">
    <location>
        <begin position="47"/>
        <end position="65"/>
    </location>
</feature>
<gene>
    <name evidence="2" type="ORF">ACFOLH_15385</name>
</gene>
<sequence length="87" mass="9186">MTGPGAHPSPAERRRLRRQVVTTPLLGGTTGLVVGVLLLLLGEQAPLPWWPFVLFSVALLLYAVLVGRRLAPREDGGRAGGGPGRVP</sequence>
<feature type="transmembrane region" description="Helical" evidence="1">
    <location>
        <begin position="20"/>
        <end position="41"/>
    </location>
</feature>
<keyword evidence="1" id="KW-1133">Transmembrane helix</keyword>
<dbReference type="EMBL" id="JBHRWW010000012">
    <property type="protein sequence ID" value="MFC3689730.1"/>
    <property type="molecule type" value="Genomic_DNA"/>
</dbReference>
<protein>
    <submittedName>
        <fullName evidence="2">Uncharacterized protein</fullName>
    </submittedName>
</protein>
<accession>A0ABV7WJD7</accession>
<dbReference type="Proteomes" id="UP001595685">
    <property type="component" value="Unassembled WGS sequence"/>
</dbReference>
<comment type="caution">
    <text evidence="2">The sequence shown here is derived from an EMBL/GenBank/DDBJ whole genome shotgun (WGS) entry which is preliminary data.</text>
</comment>